<reference evidence="26" key="1">
    <citation type="journal article" date="2015" name="Nat. Genet.">
        <title>The pineapple genome and the evolution of CAM photosynthesis.</title>
        <authorList>
            <person name="Ming R."/>
            <person name="VanBuren R."/>
            <person name="Wai C.M."/>
            <person name="Tang H."/>
            <person name="Schatz M.C."/>
            <person name="Bowers J.E."/>
            <person name="Lyons E."/>
            <person name="Wang M.L."/>
            <person name="Chen J."/>
            <person name="Biggers E."/>
            <person name="Zhang J."/>
            <person name="Huang L."/>
            <person name="Zhang L."/>
            <person name="Miao W."/>
            <person name="Zhang J."/>
            <person name="Ye Z."/>
            <person name="Miao C."/>
            <person name="Lin Z."/>
            <person name="Wang H."/>
            <person name="Zhou H."/>
            <person name="Yim W.C."/>
            <person name="Priest H.D."/>
            <person name="Zheng C."/>
            <person name="Woodhouse M."/>
            <person name="Edger P.P."/>
            <person name="Guyot R."/>
            <person name="Guo H.B."/>
            <person name="Guo H."/>
            <person name="Zheng G."/>
            <person name="Singh R."/>
            <person name="Sharma A."/>
            <person name="Min X."/>
            <person name="Zheng Y."/>
            <person name="Lee H."/>
            <person name="Gurtowski J."/>
            <person name="Sedlazeck F.J."/>
            <person name="Harkess A."/>
            <person name="McKain M.R."/>
            <person name="Liao Z."/>
            <person name="Fang J."/>
            <person name="Liu J."/>
            <person name="Zhang X."/>
            <person name="Zhang Q."/>
            <person name="Hu W."/>
            <person name="Qin Y."/>
            <person name="Wang K."/>
            <person name="Chen L.Y."/>
            <person name="Shirley N."/>
            <person name="Lin Y.R."/>
            <person name="Liu L.Y."/>
            <person name="Hernandez A.G."/>
            <person name="Wright C.L."/>
            <person name="Bulone V."/>
            <person name="Tuskan G.A."/>
            <person name="Heath K."/>
            <person name="Zee F."/>
            <person name="Moore P.H."/>
            <person name="Sunkar R."/>
            <person name="Leebens-Mack J.H."/>
            <person name="Mockler T."/>
            <person name="Bennetzen J.L."/>
            <person name="Freeling M."/>
            <person name="Sankoff D."/>
            <person name="Paterson A.H."/>
            <person name="Zhu X."/>
            <person name="Yang X."/>
            <person name="Smith J.A."/>
            <person name="Cushman J.C."/>
            <person name="Paull R.E."/>
            <person name="Yu Q."/>
        </authorList>
    </citation>
    <scope>NUCLEOTIDE SEQUENCE [LARGE SCALE GENOMIC DNA]</scope>
    <source>
        <strain evidence="26">cv. F153</strain>
    </source>
</reference>
<dbReference type="PROSITE" id="PS50026">
    <property type="entry name" value="EGF_3"/>
    <property type="match status" value="1"/>
</dbReference>
<dbReference type="InterPro" id="IPR000742">
    <property type="entry name" value="EGF"/>
</dbReference>
<dbReference type="PIRSF" id="PIRSF000641">
    <property type="entry name" value="SRK"/>
    <property type="match status" value="1"/>
</dbReference>
<dbReference type="CDD" id="cd01098">
    <property type="entry name" value="PAN_AP_plant"/>
    <property type="match status" value="1"/>
</dbReference>
<dbReference type="SUPFAM" id="SSF56112">
    <property type="entry name" value="Protein kinase-like (PK-like)"/>
    <property type="match status" value="1"/>
</dbReference>
<dbReference type="SMART" id="SM00108">
    <property type="entry name" value="B_lectin"/>
    <property type="match status" value="1"/>
</dbReference>
<keyword evidence="10 18" id="KW-0067">ATP-binding</keyword>
<evidence type="ECO:0000256" key="17">
    <source>
        <dbReference type="ARBA" id="ARBA00048679"/>
    </source>
</evidence>
<dbReference type="PROSITE" id="PS00108">
    <property type="entry name" value="PROTEIN_KINASE_ST"/>
    <property type="match status" value="1"/>
</dbReference>
<evidence type="ECO:0000256" key="10">
    <source>
        <dbReference type="ARBA" id="ARBA00022840"/>
    </source>
</evidence>
<keyword evidence="26" id="KW-1185">Reference proteome</keyword>
<dbReference type="Pfam" id="PF07714">
    <property type="entry name" value="PK_Tyr_Ser-Thr"/>
    <property type="match status" value="1"/>
</dbReference>
<dbReference type="Pfam" id="PF00954">
    <property type="entry name" value="S_locus_glycop"/>
    <property type="match status" value="1"/>
</dbReference>
<evidence type="ECO:0000256" key="14">
    <source>
        <dbReference type="ARBA" id="ARBA00023170"/>
    </source>
</evidence>
<dbReference type="InterPro" id="IPR011009">
    <property type="entry name" value="Kinase-like_dom_sf"/>
</dbReference>
<dbReference type="GO" id="GO:0005886">
    <property type="term" value="C:plasma membrane"/>
    <property type="evidence" value="ECO:0007669"/>
    <property type="project" value="UniProtKB-SubCell"/>
</dbReference>
<evidence type="ECO:0000259" key="24">
    <source>
        <dbReference type="PROSITE" id="PS50927"/>
    </source>
</evidence>
<evidence type="ECO:0000313" key="26">
    <source>
        <dbReference type="Proteomes" id="UP000515123"/>
    </source>
</evidence>
<evidence type="ECO:0000256" key="9">
    <source>
        <dbReference type="ARBA" id="ARBA00022777"/>
    </source>
</evidence>
<dbReference type="EC" id="2.7.11.1" evidence="18"/>
<dbReference type="PROSITE" id="PS50927">
    <property type="entry name" value="BULB_LECTIN"/>
    <property type="match status" value="1"/>
</dbReference>
<evidence type="ECO:0000313" key="27">
    <source>
        <dbReference type="RefSeq" id="XP_020091489.1"/>
    </source>
</evidence>
<gene>
    <name evidence="27" type="primary">LOC109712364</name>
</gene>
<evidence type="ECO:0000256" key="11">
    <source>
        <dbReference type="ARBA" id="ARBA00022989"/>
    </source>
</evidence>
<dbReference type="CDD" id="cd14066">
    <property type="entry name" value="STKc_IRAK"/>
    <property type="match status" value="1"/>
</dbReference>
<comment type="similarity">
    <text evidence="18">Belongs to the protein kinase superfamily. Ser/Thr protein kinase family.</text>
</comment>
<dbReference type="Pfam" id="PF01453">
    <property type="entry name" value="B_lectin"/>
    <property type="match status" value="1"/>
</dbReference>
<keyword evidence="3 18" id="KW-0723">Serine/threonine-protein kinase</keyword>
<dbReference type="InterPro" id="IPR000858">
    <property type="entry name" value="S_locus_glycoprot_dom"/>
</dbReference>
<dbReference type="InterPro" id="IPR001480">
    <property type="entry name" value="Bulb-type_lectin_dom"/>
</dbReference>
<comment type="catalytic activity">
    <reaction evidence="17 18">
        <text>L-seryl-[protein] + ATP = O-phospho-L-seryl-[protein] + ADP + H(+)</text>
        <dbReference type="Rhea" id="RHEA:17989"/>
        <dbReference type="Rhea" id="RHEA-COMP:9863"/>
        <dbReference type="Rhea" id="RHEA-COMP:11604"/>
        <dbReference type="ChEBI" id="CHEBI:15378"/>
        <dbReference type="ChEBI" id="CHEBI:29999"/>
        <dbReference type="ChEBI" id="CHEBI:30616"/>
        <dbReference type="ChEBI" id="CHEBI:83421"/>
        <dbReference type="ChEBI" id="CHEBI:456216"/>
        <dbReference type="EC" id="2.7.11.1"/>
    </reaction>
</comment>
<evidence type="ECO:0000259" key="22">
    <source>
        <dbReference type="PROSITE" id="PS50011"/>
    </source>
</evidence>
<feature type="domain" description="Protein kinase" evidence="22">
    <location>
        <begin position="531"/>
        <end position="818"/>
    </location>
</feature>
<dbReference type="GeneID" id="109712364"/>
<keyword evidence="11 20" id="KW-1133">Transmembrane helix</keyword>
<accession>A0A6P5F659</accession>
<keyword evidence="5 18" id="KW-0808">Transferase</keyword>
<keyword evidence="2" id="KW-1003">Cell membrane</keyword>
<evidence type="ECO:0000256" key="6">
    <source>
        <dbReference type="ARBA" id="ARBA00022692"/>
    </source>
</evidence>
<dbReference type="InterPro" id="IPR036426">
    <property type="entry name" value="Bulb-type_lectin_dom_sf"/>
</dbReference>
<dbReference type="Gene3D" id="1.10.510.10">
    <property type="entry name" value="Transferase(Phosphotransferase) domain 1"/>
    <property type="match status" value="1"/>
</dbReference>
<evidence type="ECO:0000256" key="4">
    <source>
        <dbReference type="ARBA" id="ARBA00022536"/>
    </source>
</evidence>
<dbReference type="OrthoDB" id="741567at2759"/>
<evidence type="ECO:0000256" key="3">
    <source>
        <dbReference type="ARBA" id="ARBA00022527"/>
    </source>
</evidence>
<evidence type="ECO:0000256" key="1">
    <source>
        <dbReference type="ARBA" id="ARBA00004251"/>
    </source>
</evidence>
<dbReference type="FunFam" id="3.30.200.20:FF:000195">
    <property type="entry name" value="G-type lectin S-receptor-like serine/threonine-protein kinase"/>
    <property type="match status" value="1"/>
</dbReference>
<evidence type="ECO:0000256" key="16">
    <source>
        <dbReference type="ARBA" id="ARBA00047899"/>
    </source>
</evidence>
<name>A0A6P5F659_ANACO</name>
<feature type="domain" description="EGF-like" evidence="23">
    <location>
        <begin position="302"/>
        <end position="338"/>
    </location>
</feature>
<dbReference type="PROSITE" id="PS50948">
    <property type="entry name" value="PAN"/>
    <property type="match status" value="1"/>
</dbReference>
<comment type="caution">
    <text evidence="19">Lacks conserved residue(s) required for the propagation of feature annotation.</text>
</comment>
<keyword evidence="14" id="KW-0675">Receptor</keyword>
<dbReference type="Proteomes" id="UP000515123">
    <property type="component" value="Linkage group 7"/>
</dbReference>
<dbReference type="InterPro" id="IPR024171">
    <property type="entry name" value="SRK-like_kinase"/>
</dbReference>
<dbReference type="GO" id="GO:0048544">
    <property type="term" value="P:recognition of pollen"/>
    <property type="evidence" value="ECO:0007669"/>
    <property type="project" value="InterPro"/>
</dbReference>
<dbReference type="InterPro" id="IPR003609">
    <property type="entry name" value="Pan_app"/>
</dbReference>
<evidence type="ECO:0000256" key="2">
    <source>
        <dbReference type="ARBA" id="ARBA00022475"/>
    </source>
</evidence>
<feature type="domain" description="Bulb-type lectin" evidence="24">
    <location>
        <begin position="42"/>
        <end position="162"/>
    </location>
</feature>
<dbReference type="Gene3D" id="2.90.10.10">
    <property type="entry name" value="Bulb-type lectin domain"/>
    <property type="match status" value="1"/>
</dbReference>
<dbReference type="GO" id="GO:0005524">
    <property type="term" value="F:ATP binding"/>
    <property type="evidence" value="ECO:0007669"/>
    <property type="project" value="UniProtKB-KW"/>
</dbReference>
<dbReference type="Pfam" id="PF08276">
    <property type="entry name" value="PAN_2"/>
    <property type="match status" value="1"/>
</dbReference>
<evidence type="ECO:0000259" key="23">
    <source>
        <dbReference type="PROSITE" id="PS50026"/>
    </source>
</evidence>
<evidence type="ECO:0000256" key="12">
    <source>
        <dbReference type="ARBA" id="ARBA00023136"/>
    </source>
</evidence>
<feature type="transmembrane region" description="Helical" evidence="20">
    <location>
        <begin position="459"/>
        <end position="480"/>
    </location>
</feature>
<dbReference type="AlphaFoldDB" id="A0A6P5F659"/>
<evidence type="ECO:0000256" key="20">
    <source>
        <dbReference type="SAM" id="Phobius"/>
    </source>
</evidence>
<keyword evidence="4 19" id="KW-0245">EGF-like domain</keyword>
<evidence type="ECO:0000256" key="18">
    <source>
        <dbReference type="PIRNR" id="PIRNR000641"/>
    </source>
</evidence>
<dbReference type="FunFam" id="1.10.510.10:FF:000060">
    <property type="entry name" value="G-type lectin S-receptor-like serine/threonine-protein kinase"/>
    <property type="match status" value="1"/>
</dbReference>
<proteinExistence type="inferred from homology"/>
<keyword evidence="7 21" id="KW-0732">Signal</keyword>
<dbReference type="InterPro" id="IPR021820">
    <property type="entry name" value="S-locus_recpt_kinase_C"/>
</dbReference>
<comment type="catalytic activity">
    <reaction evidence="16 18">
        <text>L-threonyl-[protein] + ATP = O-phospho-L-threonyl-[protein] + ADP + H(+)</text>
        <dbReference type="Rhea" id="RHEA:46608"/>
        <dbReference type="Rhea" id="RHEA-COMP:11060"/>
        <dbReference type="Rhea" id="RHEA-COMP:11605"/>
        <dbReference type="ChEBI" id="CHEBI:15378"/>
        <dbReference type="ChEBI" id="CHEBI:30013"/>
        <dbReference type="ChEBI" id="CHEBI:30616"/>
        <dbReference type="ChEBI" id="CHEBI:61977"/>
        <dbReference type="ChEBI" id="CHEBI:456216"/>
        <dbReference type="EC" id="2.7.11.1"/>
    </reaction>
</comment>
<dbReference type="PROSITE" id="PS50011">
    <property type="entry name" value="PROTEIN_KINASE_DOM"/>
    <property type="match status" value="1"/>
</dbReference>
<evidence type="ECO:0000256" key="19">
    <source>
        <dbReference type="PROSITE-ProRule" id="PRU00076"/>
    </source>
</evidence>
<evidence type="ECO:0000256" key="5">
    <source>
        <dbReference type="ARBA" id="ARBA00022679"/>
    </source>
</evidence>
<dbReference type="InterPro" id="IPR000719">
    <property type="entry name" value="Prot_kinase_dom"/>
</dbReference>
<dbReference type="GO" id="GO:0004674">
    <property type="term" value="F:protein serine/threonine kinase activity"/>
    <property type="evidence" value="ECO:0007669"/>
    <property type="project" value="UniProtKB-KW"/>
</dbReference>
<evidence type="ECO:0000256" key="13">
    <source>
        <dbReference type="ARBA" id="ARBA00023157"/>
    </source>
</evidence>
<organism evidence="26 27">
    <name type="scientific">Ananas comosus</name>
    <name type="common">Pineapple</name>
    <name type="synonym">Ananas ananas</name>
    <dbReference type="NCBI Taxonomy" id="4615"/>
    <lineage>
        <taxon>Eukaryota</taxon>
        <taxon>Viridiplantae</taxon>
        <taxon>Streptophyta</taxon>
        <taxon>Embryophyta</taxon>
        <taxon>Tracheophyta</taxon>
        <taxon>Spermatophyta</taxon>
        <taxon>Magnoliopsida</taxon>
        <taxon>Liliopsida</taxon>
        <taxon>Poales</taxon>
        <taxon>Bromeliaceae</taxon>
        <taxon>Bromelioideae</taxon>
        <taxon>Ananas</taxon>
    </lineage>
</organism>
<evidence type="ECO:0000256" key="15">
    <source>
        <dbReference type="ARBA" id="ARBA00023180"/>
    </source>
</evidence>
<sequence length="850" mass="92842">MMNTLIPCSSSSCSNSSSSSTPLCLVLLLLLLSISCTTARSRDTITVDSPLAENETLVSAGGYFALGFFNPPNNPDRYIGIWYNTIPTQTVVWVANRLDPVDASPSFLSLSPDGILTLSSPNSSTPLSTTATTLTNPVAQLLDTGNFVVREATDGGDAAAWQSFDYPTDTLIAGMKLGVDRRRGLNWTLTAWRSGSDPAPGEYYAAMDTAGDPEVFLYSVAGRARIWRTGPWDGVQFSGVPDTVTYQDFAFTFTNDADEVSYSFNVLNRSIISRLVVNQTGVVQRSIWLASGRVWNIFWYAPRDPCDDVSACGPYGLCDPNDSPMCSCVQGFEPRSPQDWALRDGSGGCVRRTRLDCANRTDGFAKVSHVKLPDTTNCTVDPTVGLDRCAARCSANCSCTAYAAANVSGGARSGCVMWHSELTDMRVYVGTGQDLYVRLAAADLGSAPSQSGKSDHAPIALIVGLTVVAFLLACAGCYIWRRRKLRKSGPGTSASTISFSHEQRKEESIQDSDIELPLFDLGTIAVATEGFSNTNKLGEGGFGPVYRGKLGDGQEIAVKTLAKTSVQGLDEFKNEVMLIAKLQHRNLVRLLGCCIQGEERMLIYEYMENKSLDMFLFADKAYSASLNWQTRYRIIEGIARGLVYLHQDSRFRVIHRDLKASNILLDKEMSPKISDFGMARIFGGDETEVNTRKVVGTYGYMSPEYAMDGIFSVKSDVFSFGVLVLEIISGRRNRGAYVDSSHLNLLAHAWSLWNEGKSLELVDDSMDYSFLANEVLKCAHIGLLCVQEHPEDRPLMSAVVLMLGSDGASLPTPKQPGFARRRIQLDTESSSSKQDSITLNDMTITMIEGR</sequence>
<keyword evidence="13" id="KW-1015">Disulfide bond</keyword>
<protein>
    <recommendedName>
        <fullName evidence="18">Receptor-like serine/threonine-protein kinase</fullName>
        <ecNumber evidence="18">2.7.11.1</ecNumber>
    </recommendedName>
</protein>
<evidence type="ECO:0000256" key="21">
    <source>
        <dbReference type="SAM" id="SignalP"/>
    </source>
</evidence>
<feature type="chain" id="PRO_5027803981" description="Receptor-like serine/threonine-protein kinase" evidence="21">
    <location>
        <begin position="40"/>
        <end position="850"/>
    </location>
</feature>
<dbReference type="PANTHER" id="PTHR27002">
    <property type="entry name" value="RECEPTOR-LIKE SERINE/THREONINE-PROTEIN KINASE SD1-8"/>
    <property type="match status" value="1"/>
</dbReference>
<keyword evidence="12 20" id="KW-0472">Membrane</keyword>
<keyword evidence="15" id="KW-0325">Glycoprotein</keyword>
<dbReference type="PANTHER" id="PTHR27002:SF907">
    <property type="entry name" value="RECEPTOR-LIKE SERINE_THREONINE-PROTEIN KINASE"/>
    <property type="match status" value="1"/>
</dbReference>
<feature type="domain" description="Apple" evidence="25">
    <location>
        <begin position="357"/>
        <end position="440"/>
    </location>
</feature>
<dbReference type="CDD" id="cd00028">
    <property type="entry name" value="B_lectin"/>
    <property type="match status" value="1"/>
</dbReference>
<dbReference type="Pfam" id="PF11883">
    <property type="entry name" value="DUF3403"/>
    <property type="match status" value="1"/>
</dbReference>
<feature type="signal peptide" evidence="21">
    <location>
        <begin position="1"/>
        <end position="39"/>
    </location>
</feature>
<dbReference type="GO" id="GO:0051707">
    <property type="term" value="P:response to other organism"/>
    <property type="evidence" value="ECO:0007669"/>
    <property type="project" value="UniProtKB-ARBA"/>
</dbReference>
<dbReference type="InterPro" id="IPR008271">
    <property type="entry name" value="Ser/Thr_kinase_AS"/>
</dbReference>
<evidence type="ECO:0000256" key="8">
    <source>
        <dbReference type="ARBA" id="ARBA00022741"/>
    </source>
</evidence>
<dbReference type="SUPFAM" id="SSF51110">
    <property type="entry name" value="alpha-D-mannose-specific plant lectins"/>
    <property type="match status" value="1"/>
</dbReference>
<evidence type="ECO:0000256" key="7">
    <source>
        <dbReference type="ARBA" id="ARBA00022729"/>
    </source>
</evidence>
<keyword evidence="9 18" id="KW-0418">Kinase</keyword>
<dbReference type="SMART" id="SM00473">
    <property type="entry name" value="PAN_AP"/>
    <property type="match status" value="1"/>
</dbReference>
<dbReference type="RefSeq" id="XP_020091489.1">
    <property type="nucleotide sequence ID" value="XM_020235900.1"/>
</dbReference>
<dbReference type="Gene3D" id="3.30.200.20">
    <property type="entry name" value="Phosphorylase Kinase, domain 1"/>
    <property type="match status" value="1"/>
</dbReference>
<dbReference type="InterPro" id="IPR001245">
    <property type="entry name" value="Ser-Thr/Tyr_kinase_cat_dom"/>
</dbReference>
<comment type="subcellular location">
    <subcellularLocation>
        <location evidence="1">Cell membrane</location>
        <topology evidence="1">Single-pass type I membrane protein</topology>
    </subcellularLocation>
</comment>
<evidence type="ECO:0000259" key="25">
    <source>
        <dbReference type="PROSITE" id="PS50948"/>
    </source>
</evidence>
<keyword evidence="8 18" id="KW-0547">Nucleotide-binding</keyword>
<keyword evidence="6 20" id="KW-0812">Transmembrane</keyword>
<dbReference type="SMART" id="SM00220">
    <property type="entry name" value="S_TKc"/>
    <property type="match status" value="1"/>
</dbReference>
<reference evidence="27" key="2">
    <citation type="submission" date="2025-08" db="UniProtKB">
        <authorList>
            <consortium name="RefSeq"/>
        </authorList>
    </citation>
    <scope>IDENTIFICATION</scope>
    <source>
        <tissue evidence="27">Leaf</tissue>
    </source>
</reference>